<organism evidence="2 3">
    <name type="scientific">Burkholderia thailandensis</name>
    <dbReference type="NCBI Taxonomy" id="57975"/>
    <lineage>
        <taxon>Bacteria</taxon>
        <taxon>Pseudomonadati</taxon>
        <taxon>Pseudomonadota</taxon>
        <taxon>Betaproteobacteria</taxon>
        <taxon>Burkholderiales</taxon>
        <taxon>Burkholderiaceae</taxon>
        <taxon>Burkholderia</taxon>
        <taxon>pseudomallei group</taxon>
    </lineage>
</organism>
<sequence length="84" mass="9444">MNKSAGLRRAAGIPRRCDILPRFRAPRAFRKDDPDQIALQSQPLTDTARRGPTPIRLGAGVWSGRRAATRRARCVPDRSRRRAP</sequence>
<proteinExistence type="predicted"/>
<dbReference type="AlphaFoldDB" id="A0AAW9CWP5"/>
<feature type="region of interest" description="Disordered" evidence="1">
    <location>
        <begin position="29"/>
        <end position="58"/>
    </location>
</feature>
<name>A0AAW9CWP5_BURTH</name>
<reference evidence="2" key="1">
    <citation type="submission" date="2018-08" db="EMBL/GenBank/DDBJ databases">
        <title>Identification of Burkholderia cepacia strains that express a Burkholderia pseudomallei-like capsular polysaccharide.</title>
        <authorList>
            <person name="Burtnick M.N."/>
            <person name="Vongsouvath M."/>
            <person name="Newton P."/>
            <person name="Wuthiekanun V."/>
            <person name="Limmathurotsakul D."/>
            <person name="Brett P.J."/>
            <person name="Chantratita N."/>
            <person name="Dance D.A."/>
        </authorList>
    </citation>
    <scope>NUCLEOTIDE SEQUENCE</scope>
    <source>
        <strain evidence="2">SBXCC001</strain>
    </source>
</reference>
<evidence type="ECO:0000313" key="3">
    <source>
        <dbReference type="Proteomes" id="UP001272137"/>
    </source>
</evidence>
<accession>A0AAW9CWP5</accession>
<protein>
    <submittedName>
        <fullName evidence="2">Uncharacterized protein</fullName>
    </submittedName>
</protein>
<dbReference type="EMBL" id="QXCT01000002">
    <property type="protein sequence ID" value="MDW9254999.1"/>
    <property type="molecule type" value="Genomic_DNA"/>
</dbReference>
<evidence type="ECO:0000313" key="2">
    <source>
        <dbReference type="EMBL" id="MDW9254999.1"/>
    </source>
</evidence>
<comment type="caution">
    <text evidence="2">The sequence shown here is derived from an EMBL/GenBank/DDBJ whole genome shotgun (WGS) entry which is preliminary data.</text>
</comment>
<dbReference type="Proteomes" id="UP001272137">
    <property type="component" value="Unassembled WGS sequence"/>
</dbReference>
<evidence type="ECO:0000256" key="1">
    <source>
        <dbReference type="SAM" id="MobiDB-lite"/>
    </source>
</evidence>
<gene>
    <name evidence="2" type="ORF">C7S16_1502</name>
</gene>